<gene>
    <name evidence="2" type="ORF">AUJ59_02030</name>
</gene>
<dbReference type="InterPro" id="IPR013783">
    <property type="entry name" value="Ig-like_fold"/>
</dbReference>
<keyword evidence="1" id="KW-0812">Transmembrane</keyword>
<sequence>MKKEVLIAIVSGLILGLVITIGIFTANRSINQQRAKKQIRSAPTPSLIPSTANKSINLTSHENFDLVEDSTINLSGVAWPGAVVALISEADNQIIAADEEGIFIFKTKLIKGFNEITLVAADETGSLQTQNLVITYSTSRIEAEISQFNLVTPAYAEEASPAAETVTEKIKERLQDTASEGLVTIKEQLTNKATAPRKKAFIGKIASLDEAGLTLIYKEQNYNVNLKPETLYVKGANTAMDFEDLKVNDFVIAMGWFHNNSQEFTAARLSRISQPEAPANRRLVSGRISEIDGQKISLNGKSLTLTKKTDLTVNGVDEANSEDLALGDNLFAIVTLDSNGDIDTVNSVYVLPGKNNPAGLTPTNINNATGSAE</sequence>
<keyword evidence="1" id="KW-0472">Membrane</keyword>
<accession>A0A1J4RQT8</accession>
<comment type="caution">
    <text evidence="2">The sequence shown here is derived from an EMBL/GenBank/DDBJ whole genome shotgun (WGS) entry which is preliminary data.</text>
</comment>
<feature type="transmembrane region" description="Helical" evidence="1">
    <location>
        <begin position="6"/>
        <end position="27"/>
    </location>
</feature>
<organism evidence="2 3">
    <name type="scientific">Candidatus Beckwithbacteria bacterium CG1_02_47_37</name>
    <dbReference type="NCBI Taxonomy" id="1805034"/>
    <lineage>
        <taxon>Bacteria</taxon>
        <taxon>Candidatus Beckwithiibacteriota</taxon>
    </lineage>
</organism>
<evidence type="ECO:0008006" key="4">
    <source>
        <dbReference type="Google" id="ProtNLM"/>
    </source>
</evidence>
<reference evidence="2 3" key="1">
    <citation type="journal article" date="2016" name="Environ. Microbiol.">
        <title>Genomic resolution of a cold subsurface aquifer community provides metabolic insights for novel microbes adapted to high CO concentrations.</title>
        <authorList>
            <person name="Probst A.J."/>
            <person name="Castelle C.J."/>
            <person name="Singh A."/>
            <person name="Brown C.T."/>
            <person name="Anantharaman K."/>
            <person name="Sharon I."/>
            <person name="Hug L.A."/>
            <person name="Burstein D."/>
            <person name="Emerson J.B."/>
            <person name="Thomas B.C."/>
            <person name="Banfield J.F."/>
        </authorList>
    </citation>
    <scope>NUCLEOTIDE SEQUENCE [LARGE SCALE GENOMIC DNA]</scope>
    <source>
        <strain evidence="2">CG1_02_47_37</strain>
    </source>
</reference>
<protein>
    <recommendedName>
        <fullName evidence="4">DUF5666 domain-containing protein</fullName>
    </recommendedName>
</protein>
<keyword evidence="1" id="KW-1133">Transmembrane helix</keyword>
<evidence type="ECO:0000256" key="1">
    <source>
        <dbReference type="SAM" id="Phobius"/>
    </source>
</evidence>
<dbReference type="STRING" id="1805034.AUJ59_02030"/>
<proteinExistence type="predicted"/>
<evidence type="ECO:0000313" key="2">
    <source>
        <dbReference type="EMBL" id="OIN89271.1"/>
    </source>
</evidence>
<evidence type="ECO:0000313" key="3">
    <source>
        <dbReference type="Proteomes" id="UP000183144"/>
    </source>
</evidence>
<dbReference type="Proteomes" id="UP000183144">
    <property type="component" value="Unassembled WGS sequence"/>
</dbReference>
<name>A0A1J4RQT8_9BACT</name>
<dbReference type="EMBL" id="MNUI01000036">
    <property type="protein sequence ID" value="OIN89271.1"/>
    <property type="molecule type" value="Genomic_DNA"/>
</dbReference>
<dbReference type="AlphaFoldDB" id="A0A1J4RQT8"/>
<dbReference type="Gene3D" id="2.60.40.10">
    <property type="entry name" value="Immunoglobulins"/>
    <property type="match status" value="1"/>
</dbReference>